<dbReference type="Proteomes" id="UP001152795">
    <property type="component" value="Unassembled WGS sequence"/>
</dbReference>
<protein>
    <submittedName>
        <fullName evidence="1">Uncharacterized protein</fullName>
    </submittedName>
</protein>
<reference evidence="1" key="1">
    <citation type="submission" date="2020-04" db="EMBL/GenBank/DDBJ databases">
        <authorList>
            <person name="Alioto T."/>
            <person name="Alioto T."/>
            <person name="Gomez Garrido J."/>
        </authorList>
    </citation>
    <scope>NUCLEOTIDE SEQUENCE</scope>
    <source>
        <strain evidence="1">A484AB</strain>
    </source>
</reference>
<dbReference type="EMBL" id="CACRXK020004112">
    <property type="protein sequence ID" value="CAB4001540.1"/>
    <property type="molecule type" value="Genomic_DNA"/>
</dbReference>
<proteinExistence type="predicted"/>
<comment type="caution">
    <text evidence="1">The sequence shown here is derived from an EMBL/GenBank/DDBJ whole genome shotgun (WGS) entry which is preliminary data.</text>
</comment>
<evidence type="ECO:0000313" key="1">
    <source>
        <dbReference type="EMBL" id="CAB4001540.1"/>
    </source>
</evidence>
<organism evidence="1 2">
    <name type="scientific">Paramuricea clavata</name>
    <name type="common">Red gorgonian</name>
    <name type="synonym">Violescent sea-whip</name>
    <dbReference type="NCBI Taxonomy" id="317549"/>
    <lineage>
        <taxon>Eukaryota</taxon>
        <taxon>Metazoa</taxon>
        <taxon>Cnidaria</taxon>
        <taxon>Anthozoa</taxon>
        <taxon>Octocorallia</taxon>
        <taxon>Malacalcyonacea</taxon>
        <taxon>Plexauridae</taxon>
        <taxon>Paramuricea</taxon>
    </lineage>
</organism>
<dbReference type="AlphaFoldDB" id="A0A6S7HEL1"/>
<accession>A0A6S7HEL1</accession>
<name>A0A6S7HEL1_PARCT</name>
<evidence type="ECO:0000313" key="2">
    <source>
        <dbReference type="Proteomes" id="UP001152795"/>
    </source>
</evidence>
<sequence>MIKTTIAISLICLAAALPWDEENPWSKLLDDQANDELDFIQNDGRSRTKYNCCNIDGYVYEKDLNGMRTCIRSVGVVIFPSSTLSNGRYLKKTTIFLGNYLILHNGSLYVTDKPPARCTTLP</sequence>
<keyword evidence="2" id="KW-1185">Reference proteome</keyword>
<gene>
    <name evidence="1" type="ORF">PACLA_8A007049</name>
</gene>